<dbReference type="Proteomes" id="UP001303647">
    <property type="component" value="Unassembled WGS sequence"/>
</dbReference>
<dbReference type="AlphaFoldDB" id="A0AAN7CWJ3"/>
<comment type="caution">
    <text evidence="3">The sequence shown here is derived from an EMBL/GenBank/DDBJ whole genome shotgun (WGS) entry which is preliminary data.</text>
</comment>
<evidence type="ECO:0000313" key="3">
    <source>
        <dbReference type="EMBL" id="KAK4249191.1"/>
    </source>
</evidence>
<proteinExistence type="predicted"/>
<gene>
    <name evidence="3" type="ORF">C7999DRAFT_30405</name>
</gene>
<feature type="transmembrane region" description="Helical" evidence="2">
    <location>
        <begin position="191"/>
        <end position="216"/>
    </location>
</feature>
<evidence type="ECO:0000256" key="2">
    <source>
        <dbReference type="SAM" id="Phobius"/>
    </source>
</evidence>
<protein>
    <submittedName>
        <fullName evidence="3">Uncharacterized protein</fullName>
    </submittedName>
</protein>
<organism evidence="3 4">
    <name type="scientific">Corynascus novoguineensis</name>
    <dbReference type="NCBI Taxonomy" id="1126955"/>
    <lineage>
        <taxon>Eukaryota</taxon>
        <taxon>Fungi</taxon>
        <taxon>Dikarya</taxon>
        <taxon>Ascomycota</taxon>
        <taxon>Pezizomycotina</taxon>
        <taxon>Sordariomycetes</taxon>
        <taxon>Sordariomycetidae</taxon>
        <taxon>Sordariales</taxon>
        <taxon>Chaetomiaceae</taxon>
        <taxon>Corynascus</taxon>
    </lineage>
</organism>
<feature type="compositionally biased region" description="Basic and acidic residues" evidence="1">
    <location>
        <begin position="16"/>
        <end position="27"/>
    </location>
</feature>
<accession>A0AAN7CWJ3</accession>
<feature type="region of interest" description="Disordered" evidence="1">
    <location>
        <begin position="1"/>
        <end position="34"/>
    </location>
</feature>
<keyword evidence="2" id="KW-1133">Transmembrane helix</keyword>
<keyword evidence="2" id="KW-0812">Transmembrane</keyword>
<keyword evidence="2" id="KW-0472">Membrane</keyword>
<name>A0AAN7CWJ3_9PEZI</name>
<evidence type="ECO:0000256" key="1">
    <source>
        <dbReference type="SAM" id="MobiDB-lite"/>
    </source>
</evidence>
<sequence>MRIWAQHSGYPSTPQIRREEDAEDSRRGYLWNTPDGGKPDFAEAYTHGDEILVSWNALNNSIYDLWLTSWHVDSDPVALCLARAVNLAQDGNLKLVTSDPPAAELARETRYVFRFKPPTGEGDFIASDPDLSSPGFLLIEPSLRQNNVVLSTSLLPTTTPSPTKSRATPTPNVATPAANMENTRSNMSPGAAAALTIGLILAVALLVAVEVGYLMWRRRRRREAGVGDGRTPPSTSSSGRRWRWLKRRGQGDRGMFVQVDDKAELVIDDSIWMSPELPGDSTWGQRLVHELQGSRLGRGNPPGRPLTINSSVVELDAGRD</sequence>
<evidence type="ECO:0000313" key="4">
    <source>
        <dbReference type="Proteomes" id="UP001303647"/>
    </source>
</evidence>
<reference evidence="3" key="1">
    <citation type="journal article" date="2023" name="Mol. Phylogenet. Evol.">
        <title>Genome-scale phylogeny and comparative genomics of the fungal order Sordariales.</title>
        <authorList>
            <person name="Hensen N."/>
            <person name="Bonometti L."/>
            <person name="Westerberg I."/>
            <person name="Brannstrom I.O."/>
            <person name="Guillou S."/>
            <person name="Cros-Aarteil S."/>
            <person name="Calhoun S."/>
            <person name="Haridas S."/>
            <person name="Kuo A."/>
            <person name="Mondo S."/>
            <person name="Pangilinan J."/>
            <person name="Riley R."/>
            <person name="LaButti K."/>
            <person name="Andreopoulos B."/>
            <person name="Lipzen A."/>
            <person name="Chen C."/>
            <person name="Yan M."/>
            <person name="Daum C."/>
            <person name="Ng V."/>
            <person name="Clum A."/>
            <person name="Steindorff A."/>
            <person name="Ohm R.A."/>
            <person name="Martin F."/>
            <person name="Silar P."/>
            <person name="Natvig D.O."/>
            <person name="Lalanne C."/>
            <person name="Gautier V."/>
            <person name="Ament-Velasquez S.L."/>
            <person name="Kruys A."/>
            <person name="Hutchinson M.I."/>
            <person name="Powell A.J."/>
            <person name="Barry K."/>
            <person name="Miller A.N."/>
            <person name="Grigoriev I.V."/>
            <person name="Debuchy R."/>
            <person name="Gladieux P."/>
            <person name="Hiltunen Thoren M."/>
            <person name="Johannesson H."/>
        </authorList>
    </citation>
    <scope>NUCLEOTIDE SEQUENCE</scope>
    <source>
        <strain evidence="3">CBS 359.72</strain>
    </source>
</reference>
<reference evidence="3" key="2">
    <citation type="submission" date="2023-05" db="EMBL/GenBank/DDBJ databases">
        <authorList>
            <consortium name="Lawrence Berkeley National Laboratory"/>
            <person name="Steindorff A."/>
            <person name="Hensen N."/>
            <person name="Bonometti L."/>
            <person name="Westerberg I."/>
            <person name="Brannstrom I.O."/>
            <person name="Guillou S."/>
            <person name="Cros-Aarteil S."/>
            <person name="Calhoun S."/>
            <person name="Haridas S."/>
            <person name="Kuo A."/>
            <person name="Mondo S."/>
            <person name="Pangilinan J."/>
            <person name="Riley R."/>
            <person name="Labutti K."/>
            <person name="Andreopoulos B."/>
            <person name="Lipzen A."/>
            <person name="Chen C."/>
            <person name="Yanf M."/>
            <person name="Daum C."/>
            <person name="Ng V."/>
            <person name="Clum A."/>
            <person name="Ohm R."/>
            <person name="Martin F."/>
            <person name="Silar P."/>
            <person name="Natvig D."/>
            <person name="Lalanne C."/>
            <person name="Gautier V."/>
            <person name="Ament-Velasquez S.L."/>
            <person name="Kruys A."/>
            <person name="Hutchinson M.I."/>
            <person name="Powell A.J."/>
            <person name="Barry K."/>
            <person name="Miller A.N."/>
            <person name="Grigoriev I.V."/>
            <person name="Debuchy R."/>
            <person name="Gladieux P."/>
            <person name="Thoren M.H."/>
            <person name="Johannesson H."/>
        </authorList>
    </citation>
    <scope>NUCLEOTIDE SEQUENCE</scope>
    <source>
        <strain evidence="3">CBS 359.72</strain>
    </source>
</reference>
<feature type="region of interest" description="Disordered" evidence="1">
    <location>
        <begin position="154"/>
        <end position="174"/>
    </location>
</feature>
<keyword evidence="4" id="KW-1185">Reference proteome</keyword>
<dbReference type="EMBL" id="MU857627">
    <property type="protein sequence ID" value="KAK4249191.1"/>
    <property type="molecule type" value="Genomic_DNA"/>
</dbReference>